<sequence>MTGKPLEMTDSIQYVNDRFALACVASFQPPPLVLLEITNVTPAAEFILLPREKLRPVTPSPVLGVFWFEESPLCQRAAC</sequence>
<reference evidence="1 2" key="1">
    <citation type="submission" date="2023-09" db="EMBL/GenBank/DDBJ databases">
        <authorList>
            <person name="Wang M."/>
        </authorList>
    </citation>
    <scope>NUCLEOTIDE SEQUENCE [LARGE SCALE GENOMIC DNA]</scope>
    <source>
        <strain evidence="1">GT-2023</strain>
        <tissue evidence="1">Liver</tissue>
    </source>
</reference>
<gene>
    <name evidence="1" type="ORF">QQF64_016931</name>
</gene>
<protein>
    <submittedName>
        <fullName evidence="1">Uncharacterized protein</fullName>
    </submittedName>
</protein>
<keyword evidence="2" id="KW-1185">Reference proteome</keyword>
<evidence type="ECO:0000313" key="1">
    <source>
        <dbReference type="EMBL" id="KAL1254702.1"/>
    </source>
</evidence>
<proteinExistence type="predicted"/>
<organism evidence="1 2">
    <name type="scientific">Cirrhinus molitorella</name>
    <name type="common">mud carp</name>
    <dbReference type="NCBI Taxonomy" id="172907"/>
    <lineage>
        <taxon>Eukaryota</taxon>
        <taxon>Metazoa</taxon>
        <taxon>Chordata</taxon>
        <taxon>Craniata</taxon>
        <taxon>Vertebrata</taxon>
        <taxon>Euteleostomi</taxon>
        <taxon>Actinopterygii</taxon>
        <taxon>Neopterygii</taxon>
        <taxon>Teleostei</taxon>
        <taxon>Ostariophysi</taxon>
        <taxon>Cypriniformes</taxon>
        <taxon>Cyprinidae</taxon>
        <taxon>Labeoninae</taxon>
        <taxon>Labeonini</taxon>
        <taxon>Cirrhinus</taxon>
    </lineage>
</organism>
<name>A0ABR3LP67_9TELE</name>
<dbReference type="Proteomes" id="UP001558613">
    <property type="component" value="Unassembled WGS sequence"/>
</dbReference>
<comment type="caution">
    <text evidence="1">The sequence shown here is derived from an EMBL/GenBank/DDBJ whole genome shotgun (WGS) entry which is preliminary data.</text>
</comment>
<evidence type="ECO:0000313" key="2">
    <source>
        <dbReference type="Proteomes" id="UP001558613"/>
    </source>
</evidence>
<accession>A0ABR3LP67</accession>
<dbReference type="EMBL" id="JAYMGO010000020">
    <property type="protein sequence ID" value="KAL1254702.1"/>
    <property type="molecule type" value="Genomic_DNA"/>
</dbReference>